<proteinExistence type="predicted"/>
<evidence type="ECO:0000313" key="2">
    <source>
        <dbReference type="Proteomes" id="UP000192840"/>
    </source>
</evidence>
<name>A0A1W2FJ27_9PSEU</name>
<dbReference type="AlphaFoldDB" id="A0A1W2FJ27"/>
<accession>A0A1W2FJ27</accession>
<sequence>MQQTQLQDRPRPHRVGARQLASSYCLVEDTPGHVDSTHKVYAQSNVTSTYAVSFGNEWAGGGLFQVTPA</sequence>
<dbReference type="RefSeq" id="WP_030480990.1">
    <property type="nucleotide sequence ID" value="NZ_FWYC01000016.1"/>
</dbReference>
<evidence type="ECO:0000313" key="1">
    <source>
        <dbReference type="EMBL" id="SMD22009.1"/>
    </source>
</evidence>
<gene>
    <name evidence="1" type="ORF">SAMN05660733_06548</name>
</gene>
<organism evidence="1 2">
    <name type="scientific">Lentzea albidocapillata</name>
    <dbReference type="NCBI Taxonomy" id="40571"/>
    <lineage>
        <taxon>Bacteria</taxon>
        <taxon>Bacillati</taxon>
        <taxon>Actinomycetota</taxon>
        <taxon>Actinomycetes</taxon>
        <taxon>Pseudonocardiales</taxon>
        <taxon>Pseudonocardiaceae</taxon>
        <taxon>Lentzea</taxon>
    </lineage>
</organism>
<reference evidence="2" key="1">
    <citation type="submission" date="2017-04" db="EMBL/GenBank/DDBJ databases">
        <authorList>
            <person name="Varghese N."/>
            <person name="Submissions S."/>
        </authorList>
    </citation>
    <scope>NUCLEOTIDE SEQUENCE [LARGE SCALE GENOMIC DNA]</scope>
    <source>
        <strain evidence="2">DSM 44073</strain>
    </source>
</reference>
<dbReference type="EMBL" id="FWYC01000016">
    <property type="protein sequence ID" value="SMD22009.1"/>
    <property type="molecule type" value="Genomic_DNA"/>
</dbReference>
<dbReference type="Proteomes" id="UP000192840">
    <property type="component" value="Unassembled WGS sequence"/>
</dbReference>
<keyword evidence="2" id="KW-1185">Reference proteome</keyword>
<protein>
    <submittedName>
        <fullName evidence="1">Uncharacterized protein</fullName>
    </submittedName>
</protein>